<comment type="caution">
    <text evidence="5">Lacks conserved residue(s) required for the propagation of feature annotation.</text>
</comment>
<dbReference type="GO" id="GO:0008652">
    <property type="term" value="P:amino acid biosynthetic process"/>
    <property type="evidence" value="ECO:0007669"/>
    <property type="project" value="UniProtKB-KW"/>
</dbReference>
<dbReference type="PANTHER" id="PTHR43699:SF1">
    <property type="entry name" value="3-DEHYDROQUINATE DEHYDRATASE"/>
    <property type="match status" value="1"/>
</dbReference>
<dbReference type="AlphaFoldDB" id="A0A2T0BNA5"/>
<dbReference type="InterPro" id="IPR050146">
    <property type="entry name" value="Type-I_3-dehydroquinase"/>
</dbReference>
<dbReference type="PANTHER" id="PTHR43699">
    <property type="entry name" value="3-DEHYDROQUINATE DEHYDRATASE"/>
    <property type="match status" value="1"/>
</dbReference>
<accession>A0A2T0BNA5</accession>
<comment type="subunit">
    <text evidence="5">Homodimer.</text>
</comment>
<proteinExistence type="inferred from homology"/>
<keyword evidence="4 5" id="KW-0704">Schiff base</keyword>
<feature type="binding site" evidence="5">
    <location>
        <position position="74"/>
    </location>
    <ligand>
        <name>3-dehydroquinate</name>
        <dbReference type="ChEBI" id="CHEBI:32364"/>
    </ligand>
</feature>
<evidence type="ECO:0000256" key="1">
    <source>
        <dbReference type="ARBA" id="ARBA00001864"/>
    </source>
</evidence>
<dbReference type="GO" id="GO:0009423">
    <property type="term" value="P:chorismate biosynthetic process"/>
    <property type="evidence" value="ECO:0007669"/>
    <property type="project" value="UniProtKB-UniRule"/>
</dbReference>
<keyword evidence="2 5" id="KW-0057">Aromatic amino acid biosynthesis</keyword>
<dbReference type="GO" id="GO:0003855">
    <property type="term" value="F:3-dehydroquinate dehydratase activity"/>
    <property type="evidence" value="ECO:0007669"/>
    <property type="project" value="UniProtKB-UniRule"/>
</dbReference>
<comment type="caution">
    <text evidence="6">The sequence shown here is derived from an EMBL/GenBank/DDBJ whole genome shotgun (WGS) entry which is preliminary data.</text>
</comment>
<dbReference type="HAMAP" id="MF_00214">
    <property type="entry name" value="AroD"/>
    <property type="match status" value="1"/>
</dbReference>
<evidence type="ECO:0000313" key="7">
    <source>
        <dbReference type="Proteomes" id="UP000237798"/>
    </source>
</evidence>
<dbReference type="GO" id="GO:0009073">
    <property type="term" value="P:aromatic amino acid family biosynthetic process"/>
    <property type="evidence" value="ECO:0007669"/>
    <property type="project" value="UniProtKB-KW"/>
</dbReference>
<protein>
    <recommendedName>
        <fullName evidence="5">3-dehydroquinate dehydratase</fullName>
        <shortName evidence="5">3-dehydroquinase</shortName>
        <ecNumber evidence="5">4.2.1.10</ecNumber>
    </recommendedName>
    <alternativeName>
        <fullName evidence="5">Type I DHQase</fullName>
    </alternativeName>
    <alternativeName>
        <fullName evidence="5">Type I dehydroquinase</fullName>
        <shortName evidence="5">DHQ1</shortName>
    </alternativeName>
</protein>
<dbReference type="Gene3D" id="3.20.20.70">
    <property type="entry name" value="Aldolase class I"/>
    <property type="match status" value="1"/>
</dbReference>
<dbReference type="UniPathway" id="UPA00053">
    <property type="reaction ID" value="UER00086"/>
</dbReference>
<comment type="similarity">
    <text evidence="5">Belongs to the type-I 3-dehydroquinase family.</text>
</comment>
<comment type="pathway">
    <text evidence="5">Metabolic intermediate biosynthesis; chorismate biosynthesis; chorismate from D-erythrose 4-phosphate and phosphoenolpyruvate: step 3/7.</text>
</comment>
<comment type="function">
    <text evidence="5">Involved in the third step of the chorismate pathway, which leads to the biosynthesis of aromatic amino acids. Catalyzes the cis-dehydration of 3-dehydroquinate (DHQ) and introduces the first double bond of the aromatic ring to yield 3-dehydroshikimate.</text>
</comment>
<name>A0A2T0BNA5_9CLOT</name>
<feature type="binding site" evidence="5">
    <location>
        <position position="206"/>
    </location>
    <ligand>
        <name>3-dehydroquinate</name>
        <dbReference type="ChEBI" id="CHEBI:32364"/>
    </ligand>
</feature>
<dbReference type="EMBL" id="PVXP01000018">
    <property type="protein sequence ID" value="PRR85347.1"/>
    <property type="molecule type" value="Genomic_DNA"/>
</dbReference>
<dbReference type="EC" id="4.2.1.10" evidence="5"/>
<dbReference type="Pfam" id="PF01487">
    <property type="entry name" value="DHquinase_I"/>
    <property type="match status" value="1"/>
</dbReference>
<dbReference type="GO" id="GO:0046279">
    <property type="term" value="P:3,4-dihydroxybenzoate biosynthetic process"/>
    <property type="evidence" value="ECO:0007669"/>
    <property type="project" value="UniProtKB-ARBA"/>
</dbReference>
<dbReference type="InterPro" id="IPR001381">
    <property type="entry name" value="DHquinase_I"/>
</dbReference>
<dbReference type="InterPro" id="IPR013785">
    <property type="entry name" value="Aldolase_TIM"/>
</dbReference>
<feature type="binding site" evidence="5">
    <location>
        <position position="229"/>
    </location>
    <ligand>
        <name>3-dehydroquinate</name>
        <dbReference type="ChEBI" id="CHEBI:32364"/>
    </ligand>
</feature>
<feature type="binding site" evidence="5">
    <location>
        <position position="225"/>
    </location>
    <ligand>
        <name>3-dehydroquinate</name>
        <dbReference type="ChEBI" id="CHEBI:32364"/>
    </ligand>
</feature>
<feature type="active site" description="Proton donor/acceptor" evidence="5">
    <location>
        <position position="136"/>
    </location>
</feature>
<feature type="active site" description="Schiff-base intermediate with substrate" evidence="5">
    <location>
        <position position="163"/>
    </location>
</feature>
<evidence type="ECO:0000313" key="6">
    <source>
        <dbReference type="EMBL" id="PRR85347.1"/>
    </source>
</evidence>
<dbReference type="NCBIfam" id="TIGR01093">
    <property type="entry name" value="aroD"/>
    <property type="match status" value="1"/>
</dbReference>
<gene>
    <name evidence="5 6" type="primary">aroD</name>
    <name evidence="6" type="ORF">CLLU_16280</name>
</gene>
<dbReference type="SUPFAM" id="SSF51569">
    <property type="entry name" value="Aldolase"/>
    <property type="match status" value="1"/>
</dbReference>
<comment type="catalytic activity">
    <reaction evidence="1 5">
        <text>3-dehydroquinate = 3-dehydroshikimate + H2O</text>
        <dbReference type="Rhea" id="RHEA:21096"/>
        <dbReference type="ChEBI" id="CHEBI:15377"/>
        <dbReference type="ChEBI" id="CHEBI:16630"/>
        <dbReference type="ChEBI" id="CHEBI:32364"/>
        <dbReference type="EC" id="4.2.1.10"/>
    </reaction>
</comment>
<evidence type="ECO:0000256" key="4">
    <source>
        <dbReference type="ARBA" id="ARBA00023270"/>
    </source>
</evidence>
<evidence type="ECO:0000256" key="2">
    <source>
        <dbReference type="ARBA" id="ARBA00023141"/>
    </source>
</evidence>
<organism evidence="6 7">
    <name type="scientific">Clostridium luticellarii</name>
    <dbReference type="NCBI Taxonomy" id="1691940"/>
    <lineage>
        <taxon>Bacteria</taxon>
        <taxon>Bacillati</taxon>
        <taxon>Bacillota</taxon>
        <taxon>Clostridia</taxon>
        <taxon>Eubacteriales</taxon>
        <taxon>Clostridiaceae</taxon>
        <taxon>Clostridium</taxon>
    </lineage>
</organism>
<dbReference type="Proteomes" id="UP000237798">
    <property type="component" value="Unassembled WGS sequence"/>
</dbReference>
<evidence type="ECO:0000256" key="5">
    <source>
        <dbReference type="HAMAP-Rule" id="MF_00214"/>
    </source>
</evidence>
<dbReference type="CDD" id="cd00502">
    <property type="entry name" value="DHQase_I"/>
    <property type="match status" value="1"/>
</dbReference>
<dbReference type="FunFam" id="3.20.20.70:FF:000047">
    <property type="entry name" value="3-dehydroquinate dehydratase"/>
    <property type="match status" value="1"/>
</dbReference>
<keyword evidence="5" id="KW-0028">Amino-acid biosynthesis</keyword>
<sequence length="243" mass="27448">MKLGEGIPKVAVPFVGSEDEDIKKEISYLKTINFDLAEWRIDYYEYVENMEKVQKILVQIRNILGDIPLIFTFRTAKEGGKKEITTEYYEKLERTVAATGNIDIVDIELSTGNDEFIREMVDELHRYGVKVIISSHDFQKTPEKDELVSKMCKMQELGADLPKIAVMPSDAQDVLNLLTATEEMTYYHYKTPVITISMGALGIISRIAGETFGSAVTFGSARTASAPGQLKADELYKLLRFIR</sequence>
<keyword evidence="3 5" id="KW-0456">Lyase</keyword>
<feature type="binding site" evidence="5">
    <location>
        <begin position="38"/>
        <end position="40"/>
    </location>
    <ligand>
        <name>3-dehydroquinate</name>
        <dbReference type="ChEBI" id="CHEBI:32364"/>
    </ligand>
</feature>
<keyword evidence="7" id="KW-1185">Reference proteome</keyword>
<evidence type="ECO:0000256" key="3">
    <source>
        <dbReference type="ARBA" id="ARBA00023239"/>
    </source>
</evidence>
<reference evidence="6 7" key="1">
    <citation type="submission" date="2018-03" db="EMBL/GenBank/DDBJ databases">
        <title>Genome sequence of Clostridium luticellarii DSM 29923.</title>
        <authorList>
            <person name="Poehlein A."/>
            <person name="Daniel R."/>
        </authorList>
    </citation>
    <scope>NUCLEOTIDE SEQUENCE [LARGE SCALE GENOMIC DNA]</scope>
    <source>
        <strain evidence="6 7">DSM 29923</strain>
    </source>
</reference>